<dbReference type="Proteomes" id="UP000094285">
    <property type="component" value="Unassembled WGS sequence"/>
</dbReference>
<dbReference type="GeneID" id="30985002"/>
<dbReference type="AlphaFoldDB" id="A0A1E4SHZ0"/>
<name>A0A1E4SHZ0_9ASCO</name>
<keyword evidence="2" id="KW-0472">Membrane</keyword>
<evidence type="ECO:0000256" key="1">
    <source>
        <dbReference type="SAM" id="MobiDB-lite"/>
    </source>
</evidence>
<sequence length="855" mass="95565">MTTSSFEEKAPHQSRTPGAIAPTWAEALFEKKSSPTKSKASKLRKKQCYTVKKRSKKTGTKVGAGMEMPTKATEVDNGVIEPIMAAEVSEETNVDVGMEKLFVAGEVAKAKNGDDGMEKPSEATEVDAGMIEPIVATEVSKETAVEVGIIKSIAFARMINPNDCLNIRAPKFSNSRARKNKKKSGKTKKVKYSSFIQPMENDKGQQRSVDKYADITHFETLEDNNSSMEHADIECLETFAVEAPRDVEEHADIPTDIAEEHATFMHLATIEAATPIIELADTAHLETVKVDNRSIDTEKHANTPYIETIEELNTPEVDAEELKFFLDLEIIKDVYTPKFDEKVKFILHLETIEEVEEVDTTEINDIEVQIFPHLEAIGEEKIAFVEDPLDVEAAETTNIPGFRILELEMELRVHTETNNKDPYGFIELEACEKLNTLGTESSLNLVEIDGAVENPYENTFESAMYLEEANYPCFDFVRDFVLIILAFFVVWSIKTSCILKSCFFLFILKHDFKPITTNLGHSQNGGNKERLETSGTLDNDSNGFQEEHKLHFEAKASGKANLSDNLAHDSKGIKHSETEMVATITKCEFQSSLDYFNIVEGFCFGDSFDRFSPSKENGNYFKHYPSLGLFLNNSEKDLIIADNVLIEASNTAVEDIPMESTDSGFGMHSPNSDTNMRPKNIESVIHKTNDLNLVSNQLEVLPQLQTSRVSLQSGNFSNGSTSPTKLSLRRLMSSATSVSLEENGNQNDEFFLLEVHQSIFELELELDPIYQNIPNPGPSLDWIKYSVAYSEVRVGGLVPRHATNNSIQFGTLLVLVIQLIVLLVDCVISITSFPRFQNLSLWTAFGIVTRLLSRQ</sequence>
<feature type="transmembrane region" description="Helical" evidence="2">
    <location>
        <begin position="809"/>
        <end position="830"/>
    </location>
</feature>
<gene>
    <name evidence="3" type="ORF">CANTADRAFT_6292</name>
</gene>
<evidence type="ECO:0000256" key="2">
    <source>
        <dbReference type="SAM" id="Phobius"/>
    </source>
</evidence>
<proteinExistence type="predicted"/>
<dbReference type="EMBL" id="KV453912">
    <property type="protein sequence ID" value="ODV79116.1"/>
    <property type="molecule type" value="Genomic_DNA"/>
</dbReference>
<protein>
    <submittedName>
        <fullName evidence="3">Uncharacterized protein</fullName>
    </submittedName>
</protein>
<keyword evidence="2" id="KW-0812">Transmembrane</keyword>
<feature type="compositionally biased region" description="Basic and acidic residues" evidence="1">
    <location>
        <begin position="1"/>
        <end position="11"/>
    </location>
</feature>
<feature type="compositionally biased region" description="Basic residues" evidence="1">
    <location>
        <begin position="39"/>
        <end position="59"/>
    </location>
</feature>
<keyword evidence="2" id="KW-1133">Transmembrane helix</keyword>
<accession>A0A1E4SHZ0</accession>
<evidence type="ECO:0000313" key="3">
    <source>
        <dbReference type="EMBL" id="ODV79116.1"/>
    </source>
</evidence>
<dbReference type="RefSeq" id="XP_020064238.1">
    <property type="nucleotide sequence ID" value="XM_020210866.1"/>
</dbReference>
<feature type="region of interest" description="Disordered" evidence="1">
    <location>
        <begin position="1"/>
        <end position="64"/>
    </location>
</feature>
<organism evidence="3 4">
    <name type="scientific">Suhomyces tanzawaensis NRRL Y-17324</name>
    <dbReference type="NCBI Taxonomy" id="984487"/>
    <lineage>
        <taxon>Eukaryota</taxon>
        <taxon>Fungi</taxon>
        <taxon>Dikarya</taxon>
        <taxon>Ascomycota</taxon>
        <taxon>Saccharomycotina</taxon>
        <taxon>Pichiomycetes</taxon>
        <taxon>Debaryomycetaceae</taxon>
        <taxon>Suhomyces</taxon>
    </lineage>
</organism>
<reference evidence="4" key="1">
    <citation type="submission" date="2016-05" db="EMBL/GenBank/DDBJ databases">
        <title>Comparative genomics of biotechnologically important yeasts.</title>
        <authorList>
            <consortium name="DOE Joint Genome Institute"/>
            <person name="Riley R."/>
            <person name="Haridas S."/>
            <person name="Wolfe K.H."/>
            <person name="Lopes M.R."/>
            <person name="Hittinger C.T."/>
            <person name="Goker M."/>
            <person name="Salamov A."/>
            <person name="Wisecaver J."/>
            <person name="Long T.M."/>
            <person name="Aerts A.L."/>
            <person name="Barry K."/>
            <person name="Choi C."/>
            <person name="Clum A."/>
            <person name="Coughlan A.Y."/>
            <person name="Deshpande S."/>
            <person name="Douglass A.P."/>
            <person name="Hanson S.J."/>
            <person name="Klenk H.-P."/>
            <person name="Labutti K."/>
            <person name="Lapidus A."/>
            <person name="Lindquist E."/>
            <person name="Lipzen A."/>
            <person name="Meier-Kolthoff J.P."/>
            <person name="Ohm R.A."/>
            <person name="Otillar R.P."/>
            <person name="Pangilinan J."/>
            <person name="Peng Y."/>
            <person name="Rokas A."/>
            <person name="Rosa C.A."/>
            <person name="Scheuner C."/>
            <person name="Sibirny A.A."/>
            <person name="Slot J.C."/>
            <person name="Stielow J.B."/>
            <person name="Sun H."/>
            <person name="Kurtzman C.P."/>
            <person name="Blackwell M."/>
            <person name="Grigoriev I.V."/>
            <person name="Jeffries T.W."/>
        </authorList>
    </citation>
    <scope>NUCLEOTIDE SEQUENCE [LARGE SCALE GENOMIC DNA]</scope>
    <source>
        <strain evidence="4">NRRL Y-17324</strain>
    </source>
</reference>
<feature type="transmembrane region" description="Helical" evidence="2">
    <location>
        <begin position="480"/>
        <end position="508"/>
    </location>
</feature>
<keyword evidence="4" id="KW-1185">Reference proteome</keyword>
<evidence type="ECO:0000313" key="4">
    <source>
        <dbReference type="Proteomes" id="UP000094285"/>
    </source>
</evidence>